<dbReference type="EMBL" id="LR134300">
    <property type="protein sequence ID" value="VEE47859.1"/>
    <property type="molecule type" value="Genomic_DNA"/>
</dbReference>
<feature type="transmembrane region" description="Helical" evidence="1">
    <location>
        <begin position="50"/>
        <end position="69"/>
    </location>
</feature>
<evidence type="ECO:0000256" key="1">
    <source>
        <dbReference type="SAM" id="Phobius"/>
    </source>
</evidence>
<keyword evidence="1" id="KW-0472">Membrane</keyword>
<name>A0A448BRD4_PSEFL</name>
<gene>
    <name evidence="2" type="ORF">NCTC10783_03753</name>
</gene>
<accession>A0A448BRD4</accession>
<organism evidence="2 3">
    <name type="scientific">Pseudomonas fluorescens</name>
    <dbReference type="NCBI Taxonomy" id="294"/>
    <lineage>
        <taxon>Bacteria</taxon>
        <taxon>Pseudomonadati</taxon>
        <taxon>Pseudomonadota</taxon>
        <taxon>Gammaproteobacteria</taxon>
        <taxon>Pseudomonadales</taxon>
        <taxon>Pseudomonadaceae</taxon>
        <taxon>Pseudomonas</taxon>
    </lineage>
</organism>
<dbReference type="Gene3D" id="1.20.5.230">
    <property type="match status" value="1"/>
</dbReference>
<keyword evidence="1" id="KW-0812">Transmembrane</keyword>
<evidence type="ECO:0000313" key="3">
    <source>
        <dbReference type="Proteomes" id="UP000278078"/>
    </source>
</evidence>
<proteinExistence type="predicted"/>
<dbReference type="Proteomes" id="UP000278078">
    <property type="component" value="Chromosome"/>
</dbReference>
<protein>
    <recommendedName>
        <fullName evidence="4">Major coat protein</fullName>
    </recommendedName>
</protein>
<evidence type="ECO:0000313" key="2">
    <source>
        <dbReference type="EMBL" id="VEE47859.1"/>
    </source>
</evidence>
<sequence length="72" mass="7363">MEKMKTLFRNASIATVGLAVANVSFAESLIDETTKEVLTQAGTDGSSVAKLVIAAVAVLVGLALVIGAMRKA</sequence>
<reference evidence="2 3" key="1">
    <citation type="submission" date="2018-12" db="EMBL/GenBank/DDBJ databases">
        <authorList>
            <consortium name="Pathogen Informatics"/>
        </authorList>
    </citation>
    <scope>NUCLEOTIDE SEQUENCE [LARGE SCALE GENOMIC DNA]</scope>
    <source>
        <strain evidence="2 3">NCTC10783</strain>
    </source>
</reference>
<keyword evidence="1" id="KW-1133">Transmembrane helix</keyword>
<evidence type="ECO:0008006" key="4">
    <source>
        <dbReference type="Google" id="ProtNLM"/>
    </source>
</evidence>
<dbReference type="AlphaFoldDB" id="A0A448BRD4"/>